<keyword evidence="3" id="KW-1185">Reference proteome</keyword>
<name>A4CAA0_9GAMM</name>
<organism evidence="2 3">
    <name type="scientific">Pseudoalteromonas tunicata D2</name>
    <dbReference type="NCBI Taxonomy" id="87626"/>
    <lineage>
        <taxon>Bacteria</taxon>
        <taxon>Pseudomonadati</taxon>
        <taxon>Pseudomonadota</taxon>
        <taxon>Gammaproteobacteria</taxon>
        <taxon>Alteromonadales</taxon>
        <taxon>Pseudoalteromonadaceae</taxon>
        <taxon>Pseudoalteromonas</taxon>
    </lineage>
</organism>
<dbReference type="PROSITE" id="PS51725">
    <property type="entry name" value="ABM"/>
    <property type="match status" value="1"/>
</dbReference>
<dbReference type="InterPro" id="IPR050744">
    <property type="entry name" value="AI-2_Isomerase_LsrG"/>
</dbReference>
<comment type="caution">
    <text evidence="2">The sequence shown here is derived from an EMBL/GenBank/DDBJ whole genome shotgun (WGS) entry which is preliminary data.</text>
</comment>
<dbReference type="Gene3D" id="3.30.70.100">
    <property type="match status" value="1"/>
</dbReference>
<dbReference type="STRING" id="87626.PTD2_20872"/>
<dbReference type="EMBL" id="AAOH01000004">
    <property type="protein sequence ID" value="EAR28308.1"/>
    <property type="molecule type" value="Genomic_DNA"/>
</dbReference>
<feature type="domain" description="ABM" evidence="1">
    <location>
        <begin position="4"/>
        <end position="92"/>
    </location>
</feature>
<dbReference type="HOGENOM" id="CLU_131496_11_1_6"/>
<dbReference type="GO" id="GO:0003824">
    <property type="term" value="F:catalytic activity"/>
    <property type="evidence" value="ECO:0007669"/>
    <property type="project" value="TreeGrafter"/>
</dbReference>
<sequence>MSKLTILANVFAKNDMIELVKTELIKLIAATRAEPDCINYNLHQDNDNQTHFMLYENWQNREALLAHMNTPHFKQYLVATEDAVESFTLNEMTSIN</sequence>
<accession>A4CAA0</accession>
<gene>
    <name evidence="2" type="ORF">PTD2_20872</name>
</gene>
<evidence type="ECO:0000313" key="3">
    <source>
        <dbReference type="Proteomes" id="UP000006201"/>
    </source>
</evidence>
<dbReference type="Proteomes" id="UP000006201">
    <property type="component" value="Unassembled WGS sequence"/>
</dbReference>
<proteinExistence type="predicted"/>
<dbReference type="AlphaFoldDB" id="A4CAA0"/>
<evidence type="ECO:0000313" key="2">
    <source>
        <dbReference type="EMBL" id="EAR28308.1"/>
    </source>
</evidence>
<evidence type="ECO:0000259" key="1">
    <source>
        <dbReference type="PROSITE" id="PS51725"/>
    </source>
</evidence>
<protein>
    <recommendedName>
        <fullName evidence="1">ABM domain-containing protein</fullName>
    </recommendedName>
</protein>
<reference evidence="2 3" key="1">
    <citation type="submission" date="2006-02" db="EMBL/GenBank/DDBJ databases">
        <authorList>
            <person name="Moran M.A."/>
            <person name="Kjelleberg S."/>
            <person name="Egan S."/>
            <person name="Saunders N."/>
            <person name="Thomas T."/>
            <person name="Ferriera S."/>
            <person name="Johnson J."/>
            <person name="Kravitz S."/>
            <person name="Halpern A."/>
            <person name="Remington K."/>
            <person name="Beeson K."/>
            <person name="Tran B."/>
            <person name="Rogers Y.-H."/>
            <person name="Friedman R."/>
            <person name="Venter J.C."/>
        </authorList>
    </citation>
    <scope>NUCLEOTIDE SEQUENCE [LARGE SCALE GENOMIC DNA]</scope>
    <source>
        <strain evidence="2 3">D2</strain>
    </source>
</reference>
<dbReference type="InterPro" id="IPR007138">
    <property type="entry name" value="ABM_dom"/>
</dbReference>
<dbReference type="OrthoDB" id="9812192at2"/>
<dbReference type="PANTHER" id="PTHR33336">
    <property type="entry name" value="QUINOL MONOOXYGENASE YGIN-RELATED"/>
    <property type="match status" value="1"/>
</dbReference>
<dbReference type="eggNOG" id="COG1359">
    <property type="taxonomic scope" value="Bacteria"/>
</dbReference>
<dbReference type="SUPFAM" id="SSF54909">
    <property type="entry name" value="Dimeric alpha+beta barrel"/>
    <property type="match status" value="1"/>
</dbReference>
<dbReference type="RefSeq" id="WP_009840139.1">
    <property type="nucleotide sequence ID" value="NZ_CH959301.1"/>
</dbReference>
<dbReference type="InterPro" id="IPR011008">
    <property type="entry name" value="Dimeric_a/b-barrel"/>
</dbReference>
<dbReference type="PANTHER" id="PTHR33336:SF3">
    <property type="entry name" value="ABM DOMAIN-CONTAINING PROTEIN"/>
    <property type="match status" value="1"/>
</dbReference>
<dbReference type="Pfam" id="PF03992">
    <property type="entry name" value="ABM"/>
    <property type="match status" value="1"/>
</dbReference>